<keyword evidence="2" id="KW-0119">Carbohydrate metabolism</keyword>
<comment type="caution">
    <text evidence="3">The sequence shown here is derived from an EMBL/GenBank/DDBJ whole genome shotgun (WGS) entry which is preliminary data.</text>
</comment>
<feature type="non-terminal residue" evidence="3">
    <location>
        <position position="1"/>
    </location>
</feature>
<reference evidence="3" key="1">
    <citation type="submission" date="2023-06" db="EMBL/GenBank/DDBJ databases">
        <title>Genome-scale phylogeny and comparative genomics of the fungal order Sordariales.</title>
        <authorList>
            <consortium name="Lawrence Berkeley National Laboratory"/>
            <person name="Hensen N."/>
            <person name="Bonometti L."/>
            <person name="Westerberg I."/>
            <person name="Brannstrom I.O."/>
            <person name="Guillou S."/>
            <person name="Cros-Aarteil S."/>
            <person name="Calhoun S."/>
            <person name="Haridas S."/>
            <person name="Kuo A."/>
            <person name="Mondo S."/>
            <person name="Pangilinan J."/>
            <person name="Riley R."/>
            <person name="Labutti K."/>
            <person name="Andreopoulos B."/>
            <person name="Lipzen A."/>
            <person name="Chen C."/>
            <person name="Yanf M."/>
            <person name="Daum C."/>
            <person name="Ng V."/>
            <person name="Clum A."/>
            <person name="Steindorff A."/>
            <person name="Ohm R."/>
            <person name="Martin F."/>
            <person name="Silar P."/>
            <person name="Natvig D."/>
            <person name="Lalanne C."/>
            <person name="Gautier V."/>
            <person name="Ament-Velasquez S.L."/>
            <person name="Kruys A."/>
            <person name="Hutchinson M.I."/>
            <person name="Powell A.J."/>
            <person name="Barry K."/>
            <person name="Miller A.N."/>
            <person name="Grigoriev I.V."/>
            <person name="Debuchy R."/>
            <person name="Gladieux P."/>
            <person name="Thoren M.H."/>
            <person name="Johannesson H."/>
        </authorList>
    </citation>
    <scope>NUCLEOTIDE SEQUENCE</scope>
    <source>
        <strain evidence="3">CBS 606.72</strain>
    </source>
</reference>
<dbReference type="InterPro" id="IPR013319">
    <property type="entry name" value="GH11/12"/>
</dbReference>
<evidence type="ECO:0000313" key="4">
    <source>
        <dbReference type="Proteomes" id="UP001175000"/>
    </source>
</evidence>
<gene>
    <name evidence="3" type="ORF">B0T14DRAFT_396006</name>
</gene>
<dbReference type="AlphaFoldDB" id="A0AA39U5L9"/>
<dbReference type="EMBL" id="JAULSU010000007">
    <property type="protein sequence ID" value="KAK0612245.1"/>
    <property type="molecule type" value="Genomic_DNA"/>
</dbReference>
<sequence>PTNNTYCANAWNTDNIGFQCLAVGPDLHSFASTSHWSSLPVTIVKSYPHVKLGSPVLPLPLANISTLALNVNWSLGTNASVPGAPLDVPLLTKQLNTINNVAFDIWADPDPVRAANESQASIEIMIWLAVLGHVNPLGWDKPTHGSIVISPGLNFTLYSGEGPNGQKVLTWFPEGNYTNIRHDFSPLVKYLVEKKHLPGDAFVGTVAFGAESFFSEGPVTFKAEGLEL</sequence>
<keyword evidence="2" id="KW-0378">Hydrolase</keyword>
<keyword evidence="2" id="KW-0326">Glycosidase</keyword>
<dbReference type="GO" id="GO:0008810">
    <property type="term" value="F:cellulase activity"/>
    <property type="evidence" value="ECO:0007669"/>
    <property type="project" value="InterPro"/>
</dbReference>
<dbReference type="PANTHER" id="PTHR34002:SF11">
    <property type="entry name" value="CONCANAVALIN A-LIKE LECTIN_GLUCANASE"/>
    <property type="match status" value="1"/>
</dbReference>
<evidence type="ECO:0000256" key="1">
    <source>
        <dbReference type="ARBA" id="ARBA00005519"/>
    </source>
</evidence>
<dbReference type="Pfam" id="PF01670">
    <property type="entry name" value="Glyco_hydro_12"/>
    <property type="match status" value="1"/>
</dbReference>
<keyword evidence="4" id="KW-1185">Reference proteome</keyword>
<dbReference type="Gene3D" id="2.60.120.180">
    <property type="match status" value="1"/>
</dbReference>
<evidence type="ECO:0000256" key="2">
    <source>
        <dbReference type="RuleBase" id="RU361163"/>
    </source>
</evidence>
<dbReference type="PANTHER" id="PTHR34002">
    <property type="entry name" value="BLR1656 PROTEIN"/>
    <property type="match status" value="1"/>
</dbReference>
<evidence type="ECO:0000313" key="3">
    <source>
        <dbReference type="EMBL" id="KAK0612245.1"/>
    </source>
</evidence>
<dbReference type="InterPro" id="IPR013320">
    <property type="entry name" value="ConA-like_dom_sf"/>
</dbReference>
<accession>A0AA39U5L9</accession>
<proteinExistence type="inferred from homology"/>
<dbReference type="SUPFAM" id="SSF49899">
    <property type="entry name" value="Concanavalin A-like lectins/glucanases"/>
    <property type="match status" value="1"/>
</dbReference>
<dbReference type="InterPro" id="IPR002594">
    <property type="entry name" value="GH12"/>
</dbReference>
<dbReference type="GO" id="GO:0000272">
    <property type="term" value="P:polysaccharide catabolic process"/>
    <property type="evidence" value="ECO:0007669"/>
    <property type="project" value="UniProtKB-KW"/>
</dbReference>
<organism evidence="3 4">
    <name type="scientific">Immersiella caudata</name>
    <dbReference type="NCBI Taxonomy" id="314043"/>
    <lineage>
        <taxon>Eukaryota</taxon>
        <taxon>Fungi</taxon>
        <taxon>Dikarya</taxon>
        <taxon>Ascomycota</taxon>
        <taxon>Pezizomycotina</taxon>
        <taxon>Sordariomycetes</taxon>
        <taxon>Sordariomycetidae</taxon>
        <taxon>Sordariales</taxon>
        <taxon>Lasiosphaeriaceae</taxon>
        <taxon>Immersiella</taxon>
    </lineage>
</organism>
<name>A0AA39U5L9_9PEZI</name>
<comment type="similarity">
    <text evidence="1 2">Belongs to the glycosyl hydrolase 12 (cellulase H) family.</text>
</comment>
<protein>
    <submittedName>
        <fullName evidence="3">Concanavalin A-like lectin/glucanase domain-containing protein</fullName>
    </submittedName>
</protein>
<keyword evidence="2" id="KW-0624">Polysaccharide degradation</keyword>
<dbReference type="Proteomes" id="UP001175000">
    <property type="component" value="Unassembled WGS sequence"/>
</dbReference>
<feature type="non-terminal residue" evidence="3">
    <location>
        <position position="228"/>
    </location>
</feature>